<evidence type="ECO:0000313" key="1">
    <source>
        <dbReference type="EMBL" id="CNI71045.1"/>
    </source>
</evidence>
<evidence type="ECO:0000313" key="2">
    <source>
        <dbReference type="Proteomes" id="UP000038204"/>
    </source>
</evidence>
<organism evidence="1 2">
    <name type="scientific">Yersinia similis</name>
    <dbReference type="NCBI Taxonomy" id="367190"/>
    <lineage>
        <taxon>Bacteria</taxon>
        <taxon>Pseudomonadati</taxon>
        <taxon>Pseudomonadota</taxon>
        <taxon>Gammaproteobacteria</taxon>
        <taxon>Enterobacterales</taxon>
        <taxon>Yersiniaceae</taxon>
        <taxon>Yersinia</taxon>
    </lineage>
</organism>
<dbReference type="RefSeq" id="WP_049601500.1">
    <property type="nucleotide sequence ID" value="NZ_CPZI01000008.1"/>
</dbReference>
<accession>A0A0T9RLV3</accession>
<dbReference type="AlphaFoldDB" id="A0A0T9RLV3"/>
<dbReference type="Proteomes" id="UP000038204">
    <property type="component" value="Unassembled WGS sequence"/>
</dbReference>
<name>A0A0T9RLV3_9GAMM</name>
<gene>
    <name evidence="1" type="ORF">ERS008667_04141</name>
</gene>
<protein>
    <submittedName>
        <fullName evidence="1">Uncharacterized protein</fullName>
    </submittedName>
</protein>
<sequence>MKSFDHLKHTDSEDLDPRLLIACINGHDYRDAMRILAGQGCRLAAQTVTAKTQTGFADQDTATIELEAYRYTGEYLAFCGGAESMPETLERITQAVQELMKRK</sequence>
<dbReference type="EMBL" id="CQBK01000052">
    <property type="protein sequence ID" value="CNI71045.1"/>
    <property type="molecule type" value="Genomic_DNA"/>
</dbReference>
<proteinExistence type="predicted"/>
<reference evidence="1 2" key="1">
    <citation type="submission" date="2015-03" db="EMBL/GenBank/DDBJ databases">
        <authorList>
            <person name="Murphy D."/>
        </authorList>
    </citation>
    <scope>NUCLEOTIDE SEQUENCE [LARGE SCALE GENOMIC DNA]</scope>
    <source>
        <strain evidence="1 2">Y233</strain>
    </source>
</reference>